<name>A0AAQ4PQL0_GASAC</name>
<dbReference type="Ensembl" id="ENSGACT00000051118.1">
    <property type="protein sequence ID" value="ENSGACP00000041186.1"/>
    <property type="gene ID" value="ENSGACG00000029649.1"/>
</dbReference>
<sequence length="109" mass="11785">EKLVKAAAGGGIIIRTGLNESPPPSPSAATGILLQPWRAYQFTPRSEPVHVTRTGTIARGMYLRFFHEVETLDAGLVPAAPPPPPPPPPPSSLVQYSFWMCIAHKHPLK</sequence>
<reference evidence="1" key="3">
    <citation type="submission" date="2025-09" db="UniProtKB">
        <authorList>
            <consortium name="Ensembl"/>
        </authorList>
    </citation>
    <scope>IDENTIFICATION</scope>
</reference>
<accession>A0AAQ4PQL0</accession>
<organism evidence="1 2">
    <name type="scientific">Gasterosteus aculeatus aculeatus</name>
    <name type="common">three-spined stickleback</name>
    <dbReference type="NCBI Taxonomy" id="481459"/>
    <lineage>
        <taxon>Eukaryota</taxon>
        <taxon>Metazoa</taxon>
        <taxon>Chordata</taxon>
        <taxon>Craniata</taxon>
        <taxon>Vertebrata</taxon>
        <taxon>Euteleostomi</taxon>
        <taxon>Actinopterygii</taxon>
        <taxon>Neopterygii</taxon>
        <taxon>Teleostei</taxon>
        <taxon>Neoteleostei</taxon>
        <taxon>Acanthomorphata</taxon>
        <taxon>Eupercaria</taxon>
        <taxon>Perciformes</taxon>
        <taxon>Cottioidei</taxon>
        <taxon>Gasterosteales</taxon>
        <taxon>Gasterosteidae</taxon>
        <taxon>Gasterosteus</taxon>
    </lineage>
</organism>
<evidence type="ECO:0000313" key="1">
    <source>
        <dbReference type="Ensembl" id="ENSGACP00000041186.1"/>
    </source>
</evidence>
<evidence type="ECO:0000313" key="2">
    <source>
        <dbReference type="Proteomes" id="UP000007635"/>
    </source>
</evidence>
<reference evidence="1 2" key="1">
    <citation type="journal article" date="2021" name="G3 (Bethesda)">
        <title>Improved contiguity of the threespine stickleback genome using long-read sequencing.</title>
        <authorList>
            <person name="Nath S."/>
            <person name="Shaw D.E."/>
            <person name="White M.A."/>
        </authorList>
    </citation>
    <scope>NUCLEOTIDE SEQUENCE [LARGE SCALE GENOMIC DNA]</scope>
    <source>
        <strain evidence="1 2">Lake Benthic</strain>
    </source>
</reference>
<reference evidence="1" key="2">
    <citation type="submission" date="2025-08" db="UniProtKB">
        <authorList>
            <consortium name="Ensembl"/>
        </authorList>
    </citation>
    <scope>IDENTIFICATION</scope>
</reference>
<proteinExistence type="predicted"/>
<protein>
    <submittedName>
        <fullName evidence="1">Uncharacterized protein</fullName>
    </submittedName>
</protein>
<keyword evidence="2" id="KW-1185">Reference proteome</keyword>
<dbReference type="AlphaFoldDB" id="A0AAQ4PQL0"/>
<dbReference type="Proteomes" id="UP000007635">
    <property type="component" value="Chromosome I"/>
</dbReference>